<proteinExistence type="predicted"/>
<protein>
    <submittedName>
        <fullName evidence="2">Uncharacterized protein</fullName>
    </submittedName>
</protein>
<evidence type="ECO:0000256" key="1">
    <source>
        <dbReference type="SAM" id="SignalP"/>
    </source>
</evidence>
<evidence type="ECO:0000313" key="2">
    <source>
        <dbReference type="EMBL" id="MWV47138.1"/>
    </source>
</evidence>
<accession>A0A7X3LL10</accession>
<gene>
    <name evidence="2" type="ORF">GRF59_26440</name>
</gene>
<evidence type="ECO:0000313" key="3">
    <source>
        <dbReference type="Proteomes" id="UP000460318"/>
    </source>
</evidence>
<sequence>MKKILSSILSLVIVLGFSSTSFAASDSTVTPQNDRTVEFKEPQSIQAAQDIQSETYAETPFIKIANNGNGTDGISTLAAVALPYYFSSTFDASVSSASDMKNGNSTTVRITANYDWVTNDFPKILDPSQRYYDITLYANGVSQGTYRFLTGGWRHADWTGVPIGATLSFRMTKPQQTWSTGTLDGRITGSGEVLNP</sequence>
<dbReference type="EMBL" id="WUBI01000006">
    <property type="protein sequence ID" value="MWV47138.1"/>
    <property type="molecule type" value="Genomic_DNA"/>
</dbReference>
<comment type="caution">
    <text evidence="2">The sequence shown here is derived from an EMBL/GenBank/DDBJ whole genome shotgun (WGS) entry which is preliminary data.</text>
</comment>
<organism evidence="2 3">
    <name type="scientific">Paenibacillus dendrobii</name>
    <dbReference type="NCBI Taxonomy" id="2691084"/>
    <lineage>
        <taxon>Bacteria</taxon>
        <taxon>Bacillati</taxon>
        <taxon>Bacillota</taxon>
        <taxon>Bacilli</taxon>
        <taxon>Bacillales</taxon>
        <taxon>Paenibacillaceae</taxon>
        <taxon>Paenibacillus</taxon>
    </lineage>
</organism>
<feature type="chain" id="PRO_5030802743" evidence="1">
    <location>
        <begin position="24"/>
        <end position="196"/>
    </location>
</feature>
<keyword evidence="3" id="KW-1185">Reference proteome</keyword>
<reference evidence="2 3" key="1">
    <citation type="submission" date="2019-12" db="EMBL/GenBank/DDBJ databases">
        <title>Paenibacillus sp. nov., an endophytic bacterium isolated from the stem of Dendrobium.</title>
        <authorList>
            <person name="Zhao R."/>
        </authorList>
    </citation>
    <scope>NUCLEOTIDE SEQUENCE [LARGE SCALE GENOMIC DNA]</scope>
    <source>
        <strain evidence="2 3">HJL G12</strain>
    </source>
</reference>
<dbReference type="Proteomes" id="UP000460318">
    <property type="component" value="Unassembled WGS sequence"/>
</dbReference>
<dbReference type="AlphaFoldDB" id="A0A7X3LL10"/>
<dbReference type="RefSeq" id="WP_160500730.1">
    <property type="nucleotide sequence ID" value="NZ_WUBI01000006.1"/>
</dbReference>
<keyword evidence="1" id="KW-0732">Signal</keyword>
<feature type="signal peptide" evidence="1">
    <location>
        <begin position="1"/>
        <end position="23"/>
    </location>
</feature>
<name>A0A7X3LL10_9BACL</name>